<keyword evidence="1" id="KW-0472">Membrane</keyword>
<proteinExistence type="predicted"/>
<sequence length="172" mass="19540">MMRISQCIIRSAGTFVPKQASYFADDGKLLIYSSNLGSSFKYFFIGGMMGSVGSISYYQLIYPSYASLALFGFSLLFSQKAWESAYLMIEELNLLIDGKTIEIKTYGFRKQYQTLTIPISEIVGSKGVSQFYIKHNKYQYILERSGIIFQEELLSAVLRGLEIDNAQFIKEV</sequence>
<dbReference type="EMBL" id="CAJZBQ010000024">
    <property type="protein sequence ID" value="CAG9319957.1"/>
    <property type="molecule type" value="Genomic_DNA"/>
</dbReference>
<reference evidence="2" key="1">
    <citation type="submission" date="2021-09" db="EMBL/GenBank/DDBJ databases">
        <authorList>
            <consortium name="AG Swart"/>
            <person name="Singh M."/>
            <person name="Singh A."/>
            <person name="Seah K."/>
            <person name="Emmerich C."/>
        </authorList>
    </citation>
    <scope>NUCLEOTIDE SEQUENCE</scope>
    <source>
        <strain evidence="2">ATCC30299</strain>
    </source>
</reference>
<feature type="transmembrane region" description="Helical" evidence="1">
    <location>
        <begin position="64"/>
        <end position="82"/>
    </location>
</feature>
<protein>
    <recommendedName>
        <fullName evidence="4">Photosystem I assembly protein Ycf4</fullName>
    </recommendedName>
</protein>
<dbReference type="AlphaFoldDB" id="A0AAU9IW91"/>
<evidence type="ECO:0008006" key="4">
    <source>
        <dbReference type="Google" id="ProtNLM"/>
    </source>
</evidence>
<keyword evidence="3" id="KW-1185">Reference proteome</keyword>
<comment type="caution">
    <text evidence="2">The sequence shown here is derived from an EMBL/GenBank/DDBJ whole genome shotgun (WGS) entry which is preliminary data.</text>
</comment>
<organism evidence="2 3">
    <name type="scientific">Blepharisma stoltei</name>
    <dbReference type="NCBI Taxonomy" id="1481888"/>
    <lineage>
        <taxon>Eukaryota</taxon>
        <taxon>Sar</taxon>
        <taxon>Alveolata</taxon>
        <taxon>Ciliophora</taxon>
        <taxon>Postciliodesmatophora</taxon>
        <taxon>Heterotrichea</taxon>
        <taxon>Heterotrichida</taxon>
        <taxon>Blepharismidae</taxon>
        <taxon>Blepharisma</taxon>
    </lineage>
</organism>
<feature type="transmembrane region" description="Helical" evidence="1">
    <location>
        <begin position="40"/>
        <end position="58"/>
    </location>
</feature>
<evidence type="ECO:0000256" key="1">
    <source>
        <dbReference type="SAM" id="Phobius"/>
    </source>
</evidence>
<dbReference type="Proteomes" id="UP001162131">
    <property type="component" value="Unassembled WGS sequence"/>
</dbReference>
<evidence type="ECO:0000313" key="3">
    <source>
        <dbReference type="Proteomes" id="UP001162131"/>
    </source>
</evidence>
<gene>
    <name evidence="2" type="ORF">BSTOLATCC_MIC25200</name>
</gene>
<keyword evidence="1" id="KW-0812">Transmembrane</keyword>
<accession>A0AAU9IW91</accession>
<name>A0AAU9IW91_9CILI</name>
<evidence type="ECO:0000313" key="2">
    <source>
        <dbReference type="EMBL" id="CAG9319957.1"/>
    </source>
</evidence>
<keyword evidence="1" id="KW-1133">Transmembrane helix</keyword>